<sequence length="114" mass="12125">MTAYQKVFGIVNKAVLPAFGVPVINKALGKSMTVVTYTGRRSGKTIELPVAYKRSGDTVTIFVVAPDQKQWWRNFTGEGGPVSLALDGGTRTGHAVSSRDDAGKVAVKVTLDSL</sequence>
<reference evidence="1" key="1">
    <citation type="journal article" date="2021" name="Nat. Microbiol.">
        <title>Cocultivation of an ultrasmall environmental parasitic bacterium with lytic ability against bacteria associated with wastewater foams.</title>
        <authorList>
            <person name="Batinovic S."/>
            <person name="Rose J.J.A."/>
            <person name="Ratcliffe J."/>
            <person name="Seviour R.J."/>
            <person name="Petrovski S."/>
        </authorList>
    </citation>
    <scope>NUCLEOTIDE SEQUENCE</scope>
    <source>
        <strain evidence="1">CON44</strain>
    </source>
</reference>
<organism evidence="1">
    <name type="scientific">Gordonia amarae</name>
    <dbReference type="NCBI Taxonomy" id="36821"/>
    <lineage>
        <taxon>Bacteria</taxon>
        <taxon>Bacillati</taxon>
        <taxon>Actinomycetota</taxon>
        <taxon>Actinomycetes</taxon>
        <taxon>Mycobacteriales</taxon>
        <taxon>Gordoniaceae</taxon>
        <taxon>Gordonia</taxon>
    </lineage>
</organism>
<protein>
    <submittedName>
        <fullName evidence="1">Uncharacterized protein</fullName>
    </submittedName>
</protein>
<dbReference type="Gene3D" id="2.30.110.10">
    <property type="entry name" value="Electron Transport, Fmn-binding Protein, Chain A"/>
    <property type="match status" value="1"/>
</dbReference>
<dbReference type="InterPro" id="IPR012349">
    <property type="entry name" value="Split_barrel_FMN-bd"/>
</dbReference>
<dbReference type="RefSeq" id="WP_005183415.1">
    <property type="nucleotide sequence ID" value="NZ_CP045804.1"/>
</dbReference>
<dbReference type="EMBL" id="CP045810">
    <property type="protein sequence ID" value="QHN39643.1"/>
    <property type="molecule type" value="Genomic_DNA"/>
</dbReference>
<accession>A0A857KXL6</accession>
<dbReference type="AlphaFoldDB" id="A0A857KXL6"/>
<proteinExistence type="predicted"/>
<gene>
    <name evidence="1" type="ORF">GII30_11155</name>
</gene>
<evidence type="ECO:0000313" key="1">
    <source>
        <dbReference type="EMBL" id="QHN39643.1"/>
    </source>
</evidence>
<name>A0A857KXL6_9ACTN</name>